<dbReference type="InterPro" id="IPR020594">
    <property type="entry name" value="Ribosomal_bL9_bac/chp"/>
</dbReference>
<dbReference type="GO" id="GO:0005840">
    <property type="term" value="C:ribosome"/>
    <property type="evidence" value="ECO:0007669"/>
    <property type="project" value="UniProtKB-KW"/>
</dbReference>
<evidence type="ECO:0000256" key="1">
    <source>
        <dbReference type="ARBA" id="ARBA00010605"/>
    </source>
</evidence>
<dbReference type="GO" id="GO:1990904">
    <property type="term" value="C:ribonucleoprotein complex"/>
    <property type="evidence" value="ECO:0007669"/>
    <property type="project" value="UniProtKB-KW"/>
</dbReference>
<keyword evidence="2 6" id="KW-0699">rRNA-binding</keyword>
<accession>A0A1G4NWM1</accession>
<dbReference type="InterPro" id="IPR020069">
    <property type="entry name" value="Ribosomal_bL9_C"/>
</dbReference>
<dbReference type="HAMAP" id="MF_00503">
    <property type="entry name" value="Ribosomal_bL9"/>
    <property type="match status" value="1"/>
</dbReference>
<proteinExistence type="inferred from homology"/>
<organism evidence="8">
    <name type="scientific">Nemalion sp. H.1444</name>
    <dbReference type="NCBI Taxonomy" id="1907586"/>
    <lineage>
        <taxon>Eukaryota</taxon>
        <taxon>Rhodophyta</taxon>
        <taxon>Florideophyceae</taxon>
        <taxon>Nemaliophycidae</taxon>
        <taxon>Nemaliales</taxon>
        <taxon>Nemaliaceae</taxon>
        <taxon>Nemalion</taxon>
    </lineage>
</organism>
<keyword evidence="8" id="KW-0150">Chloroplast</keyword>
<protein>
    <recommendedName>
        <fullName evidence="6">Large ribosomal subunit protein bL9c</fullName>
    </recommendedName>
</protein>
<dbReference type="GO" id="GO:0019843">
    <property type="term" value="F:rRNA binding"/>
    <property type="evidence" value="ECO:0007669"/>
    <property type="project" value="UniProtKB-UniRule"/>
</dbReference>
<evidence type="ECO:0000256" key="5">
    <source>
        <dbReference type="ARBA" id="ARBA00023274"/>
    </source>
</evidence>
<evidence type="ECO:0000313" key="8">
    <source>
        <dbReference type="EMBL" id="SCW23062.1"/>
    </source>
</evidence>
<dbReference type="EMBL" id="LT622871">
    <property type="protein sequence ID" value="SCW23062.1"/>
    <property type="molecule type" value="Genomic_DNA"/>
</dbReference>
<evidence type="ECO:0000256" key="3">
    <source>
        <dbReference type="ARBA" id="ARBA00022884"/>
    </source>
</evidence>
<dbReference type="InterPro" id="IPR000244">
    <property type="entry name" value="Ribosomal_bL9"/>
</dbReference>
<keyword evidence="4 6" id="KW-0689">Ribosomal protein</keyword>
<dbReference type="InterPro" id="IPR020070">
    <property type="entry name" value="Ribosomal_bL9_N"/>
</dbReference>
<evidence type="ECO:0000259" key="7">
    <source>
        <dbReference type="PROSITE" id="PS00651"/>
    </source>
</evidence>
<dbReference type="InterPro" id="IPR036791">
    <property type="entry name" value="Ribosomal_bL9_C_sf"/>
</dbReference>
<dbReference type="PANTHER" id="PTHR21368">
    <property type="entry name" value="50S RIBOSOMAL PROTEIN L9"/>
    <property type="match status" value="1"/>
</dbReference>
<gene>
    <name evidence="6 8" type="primary">rpl9</name>
    <name evidence="8" type="ORF">H1444_209</name>
</gene>
<evidence type="ECO:0000256" key="4">
    <source>
        <dbReference type="ARBA" id="ARBA00022980"/>
    </source>
</evidence>
<dbReference type="Gene3D" id="3.10.430.100">
    <property type="entry name" value="Ribosomal protein L9, C-terminal domain"/>
    <property type="match status" value="1"/>
</dbReference>
<keyword evidence="5 6" id="KW-0687">Ribonucleoprotein</keyword>
<dbReference type="Gene3D" id="3.40.5.10">
    <property type="entry name" value="Ribosomal protein L9, N-terminal domain"/>
    <property type="match status" value="1"/>
</dbReference>
<dbReference type="SUPFAM" id="SSF55653">
    <property type="entry name" value="Ribosomal protein L9 C-domain"/>
    <property type="match status" value="1"/>
</dbReference>
<dbReference type="GO" id="GO:0009507">
    <property type="term" value="C:chloroplast"/>
    <property type="evidence" value="ECO:0007669"/>
    <property type="project" value="UniProtKB-SubCell"/>
</dbReference>
<dbReference type="AlphaFoldDB" id="A0A1G4NWM1"/>
<dbReference type="InterPro" id="IPR036935">
    <property type="entry name" value="Ribosomal_bL9_N_sf"/>
</dbReference>
<keyword evidence="3 6" id="KW-0694">RNA-binding</keyword>
<dbReference type="GO" id="GO:0006412">
    <property type="term" value="P:translation"/>
    <property type="evidence" value="ECO:0007669"/>
    <property type="project" value="UniProtKB-UniRule"/>
</dbReference>
<dbReference type="SUPFAM" id="SSF55658">
    <property type="entry name" value="L9 N-domain-like"/>
    <property type="match status" value="1"/>
</dbReference>
<dbReference type="NCBIfam" id="TIGR00158">
    <property type="entry name" value="L9"/>
    <property type="match status" value="1"/>
</dbReference>
<geneLocation type="chloroplast" evidence="8"/>
<keyword evidence="8" id="KW-0934">Plastid</keyword>
<evidence type="ECO:0000256" key="2">
    <source>
        <dbReference type="ARBA" id="ARBA00022730"/>
    </source>
</evidence>
<name>A0A1G4NWM1_9FLOR</name>
<dbReference type="InterPro" id="IPR009027">
    <property type="entry name" value="Ribosomal_bL9/RNase_H1_N"/>
</dbReference>
<dbReference type="GO" id="GO:0003735">
    <property type="term" value="F:structural constituent of ribosome"/>
    <property type="evidence" value="ECO:0007669"/>
    <property type="project" value="InterPro"/>
</dbReference>
<feature type="domain" description="Ribosomal protein L9" evidence="7">
    <location>
        <begin position="18"/>
        <end position="45"/>
    </location>
</feature>
<reference evidence="8" key="1">
    <citation type="submission" date="2016-10" db="EMBL/GenBank/DDBJ databases">
        <title>Chloroplast genomes as a tool to resolve red algal phylogenies: a case study in the Nemaliales.</title>
        <authorList>
            <person name="Costa J.F."/>
            <person name="Lin S.M."/>
            <person name="Macaya E.C."/>
            <person name="Fernandez-Garcia C."/>
            <person name="Verbruggen H."/>
        </authorList>
    </citation>
    <scope>NUCLEOTIDE SEQUENCE</scope>
    <source>
        <strain evidence="8">H.1444</strain>
    </source>
</reference>
<dbReference type="PROSITE" id="PS00651">
    <property type="entry name" value="RIBOSOMAL_L9"/>
    <property type="match status" value="1"/>
</dbReference>
<sequence length="155" mass="17562">MKHKNTKLILNKTTKNLGQEGDVIHVAKGYARNYLLPKKIAEPVTRGRIENINRIQANNMAIHKERIDQAQLIKEQLGRIGKFSIKRKVSDNDNIFGSVTEKDVIDLIYNTSGTKIEKSQLQLPTIKSTGMYNLNITLIEDIQINISLQILPEAI</sequence>
<comment type="similarity">
    <text evidence="1 6">Belongs to the bacterial ribosomal protein bL9 family.</text>
</comment>
<dbReference type="Pfam" id="PF01281">
    <property type="entry name" value="Ribosomal_L9_N"/>
    <property type="match status" value="1"/>
</dbReference>
<evidence type="ECO:0000256" key="6">
    <source>
        <dbReference type="HAMAP-Rule" id="MF_00503"/>
    </source>
</evidence>
<comment type="subcellular location">
    <subcellularLocation>
        <location evidence="6">Plastid</location>
        <location evidence="6">Chloroplast</location>
    </subcellularLocation>
</comment>
<dbReference type="Pfam" id="PF03948">
    <property type="entry name" value="Ribosomal_L9_C"/>
    <property type="match status" value="1"/>
</dbReference>
<reference evidence="8" key="2">
    <citation type="submission" date="2016-10" db="EMBL/GenBank/DDBJ databases">
        <authorList>
            <person name="de Groot N.N."/>
        </authorList>
    </citation>
    <scope>NUCLEOTIDE SEQUENCE</scope>
    <source>
        <strain evidence="8">H.1444</strain>
    </source>
</reference>
<comment type="function">
    <text evidence="6">Binds to the 23S rRNA.</text>
</comment>